<accession>A0A6J6LKW3</accession>
<dbReference type="PANTHER" id="PTHR10695:SF46">
    <property type="entry name" value="BIFUNCTIONAL COENZYME A SYNTHASE-RELATED"/>
    <property type="match status" value="1"/>
</dbReference>
<dbReference type="NCBIfam" id="NF002879">
    <property type="entry name" value="PRK03333.1"/>
    <property type="match status" value="1"/>
</dbReference>
<dbReference type="Gene3D" id="3.40.50.300">
    <property type="entry name" value="P-loop containing nucleotide triphosphate hydrolases"/>
    <property type="match status" value="1"/>
</dbReference>
<dbReference type="EMBL" id="CAEZWX010000001">
    <property type="protein sequence ID" value="CAB4661339.1"/>
    <property type="molecule type" value="Genomic_DNA"/>
</dbReference>
<protein>
    <submittedName>
        <fullName evidence="3">Unannotated protein</fullName>
    </submittedName>
</protein>
<dbReference type="InterPro" id="IPR027417">
    <property type="entry name" value="P-loop_NTPase"/>
</dbReference>
<evidence type="ECO:0000256" key="2">
    <source>
        <dbReference type="ARBA" id="ARBA00022840"/>
    </source>
</evidence>
<evidence type="ECO:0000256" key="1">
    <source>
        <dbReference type="ARBA" id="ARBA00022741"/>
    </source>
</evidence>
<evidence type="ECO:0000313" key="3">
    <source>
        <dbReference type="EMBL" id="CAB4661339.1"/>
    </source>
</evidence>
<dbReference type="PANTHER" id="PTHR10695">
    <property type="entry name" value="DEPHOSPHO-COA KINASE-RELATED"/>
    <property type="match status" value="1"/>
</dbReference>
<name>A0A6J6LKW3_9ZZZZ</name>
<dbReference type="HAMAP" id="MF_00376">
    <property type="entry name" value="Dephospho_CoA_kinase"/>
    <property type="match status" value="1"/>
</dbReference>
<gene>
    <name evidence="3" type="ORF">UFOPK2328_00012</name>
</gene>
<keyword evidence="1" id="KW-0547">Nucleotide-binding</keyword>
<dbReference type="GO" id="GO:0004140">
    <property type="term" value="F:dephospho-CoA kinase activity"/>
    <property type="evidence" value="ECO:0007669"/>
    <property type="project" value="InterPro"/>
</dbReference>
<dbReference type="InterPro" id="IPR001977">
    <property type="entry name" value="Depp_CoAkinase"/>
</dbReference>
<dbReference type="GO" id="GO:0015937">
    <property type="term" value="P:coenzyme A biosynthetic process"/>
    <property type="evidence" value="ECO:0007669"/>
    <property type="project" value="InterPro"/>
</dbReference>
<dbReference type="AlphaFoldDB" id="A0A6J6LKW3"/>
<dbReference type="NCBIfam" id="TIGR00152">
    <property type="entry name" value="dephospho-CoA kinase"/>
    <property type="match status" value="1"/>
</dbReference>
<dbReference type="GO" id="GO:0005524">
    <property type="term" value="F:ATP binding"/>
    <property type="evidence" value="ECO:0007669"/>
    <property type="project" value="UniProtKB-KW"/>
</dbReference>
<dbReference type="CDD" id="cd02022">
    <property type="entry name" value="DPCK"/>
    <property type="match status" value="1"/>
</dbReference>
<dbReference type="SUPFAM" id="SSF52540">
    <property type="entry name" value="P-loop containing nucleoside triphosphate hydrolases"/>
    <property type="match status" value="1"/>
</dbReference>
<dbReference type="PROSITE" id="PS51219">
    <property type="entry name" value="DPCK"/>
    <property type="match status" value="1"/>
</dbReference>
<keyword evidence="2" id="KW-0067">ATP-binding</keyword>
<sequence length="205" mass="22015">MFLVGLTGGIASGKSTISTMLAKLGAGVIDADVVAREVVEPGTPGIKEVIAEFGEEIIQPDGSLSRAALAEQVFADLAKRTKLEAILHPLIKQRTMQLIAQSKKSIVVYVVPLLVEAKVDYPFDLVITVESGVANQMQRLKDSRGLTEGEAQSRIHAQASEIQRVARADIRLDGSVSLSELEAEVSKLWELLVQKAEAKATNGKN</sequence>
<dbReference type="Pfam" id="PF01121">
    <property type="entry name" value="CoaE"/>
    <property type="match status" value="1"/>
</dbReference>
<organism evidence="3">
    <name type="scientific">freshwater metagenome</name>
    <dbReference type="NCBI Taxonomy" id="449393"/>
    <lineage>
        <taxon>unclassified sequences</taxon>
        <taxon>metagenomes</taxon>
        <taxon>ecological metagenomes</taxon>
    </lineage>
</organism>
<reference evidence="3" key="1">
    <citation type="submission" date="2020-05" db="EMBL/GenBank/DDBJ databases">
        <authorList>
            <person name="Chiriac C."/>
            <person name="Salcher M."/>
            <person name="Ghai R."/>
            <person name="Kavagutti S V."/>
        </authorList>
    </citation>
    <scope>NUCLEOTIDE SEQUENCE</scope>
</reference>
<proteinExistence type="inferred from homology"/>